<dbReference type="EMBL" id="HACG01031895">
    <property type="protein sequence ID" value="CEK78760.1"/>
    <property type="molecule type" value="Transcribed_RNA"/>
</dbReference>
<gene>
    <name evidence="1" type="primary">ORF111766</name>
</gene>
<reference evidence="1" key="1">
    <citation type="submission" date="2014-12" db="EMBL/GenBank/DDBJ databases">
        <title>Insight into the proteome of Arion vulgaris.</title>
        <authorList>
            <person name="Aradska J."/>
            <person name="Bulat T."/>
            <person name="Smidak R."/>
            <person name="Sarate P."/>
            <person name="Gangsoo J."/>
            <person name="Sialana F."/>
            <person name="Bilban M."/>
            <person name="Lubec G."/>
        </authorList>
    </citation>
    <scope>NUCLEOTIDE SEQUENCE</scope>
    <source>
        <tissue evidence="1">Skin</tissue>
    </source>
</reference>
<name>A0A0B7AFQ9_9EUPU</name>
<proteinExistence type="predicted"/>
<organism evidence="1">
    <name type="scientific">Arion vulgaris</name>
    <dbReference type="NCBI Taxonomy" id="1028688"/>
    <lineage>
        <taxon>Eukaryota</taxon>
        <taxon>Metazoa</taxon>
        <taxon>Spiralia</taxon>
        <taxon>Lophotrochozoa</taxon>
        <taxon>Mollusca</taxon>
        <taxon>Gastropoda</taxon>
        <taxon>Heterobranchia</taxon>
        <taxon>Euthyneura</taxon>
        <taxon>Panpulmonata</taxon>
        <taxon>Eupulmonata</taxon>
        <taxon>Stylommatophora</taxon>
        <taxon>Helicina</taxon>
        <taxon>Arionoidea</taxon>
        <taxon>Arionidae</taxon>
        <taxon>Arion</taxon>
    </lineage>
</organism>
<accession>A0A0B7AFQ9</accession>
<dbReference type="AlphaFoldDB" id="A0A0B7AFQ9"/>
<sequence length="68" mass="8015">MRHHLYIKLKIGISSSCHWEVKDVIAQHVLQNYILQADFKKRILSTPTTYEDKLYGRAEILKQTKTKS</sequence>
<protein>
    <submittedName>
        <fullName evidence="1">Uncharacterized protein</fullName>
    </submittedName>
</protein>
<evidence type="ECO:0000313" key="1">
    <source>
        <dbReference type="EMBL" id="CEK78760.1"/>
    </source>
</evidence>